<keyword evidence="1" id="KW-0812">Transmembrane</keyword>
<feature type="transmembrane region" description="Helical" evidence="1">
    <location>
        <begin position="431"/>
        <end position="452"/>
    </location>
</feature>
<proteinExistence type="predicted"/>
<evidence type="ECO:0000313" key="2">
    <source>
        <dbReference type="EMBL" id="GAA1833558.1"/>
    </source>
</evidence>
<feature type="transmembrane region" description="Helical" evidence="1">
    <location>
        <begin position="102"/>
        <end position="128"/>
    </location>
</feature>
<feature type="transmembrane region" description="Helical" evidence="1">
    <location>
        <begin position="381"/>
        <end position="399"/>
    </location>
</feature>
<evidence type="ECO:0008006" key="4">
    <source>
        <dbReference type="Google" id="ProtNLM"/>
    </source>
</evidence>
<name>A0ABN2MP64_9ACTN</name>
<accession>A0ABN2MP64</accession>
<reference evidence="2 3" key="1">
    <citation type="journal article" date="2019" name="Int. J. Syst. Evol. Microbiol.">
        <title>The Global Catalogue of Microorganisms (GCM) 10K type strain sequencing project: providing services to taxonomists for standard genome sequencing and annotation.</title>
        <authorList>
            <consortium name="The Broad Institute Genomics Platform"/>
            <consortium name="The Broad Institute Genome Sequencing Center for Infectious Disease"/>
            <person name="Wu L."/>
            <person name="Ma J."/>
        </authorList>
    </citation>
    <scope>NUCLEOTIDE SEQUENCE [LARGE SCALE GENOMIC DNA]</scope>
    <source>
        <strain evidence="2 3">JCM 13250</strain>
    </source>
</reference>
<feature type="transmembrane region" description="Helical" evidence="1">
    <location>
        <begin position="176"/>
        <end position="197"/>
    </location>
</feature>
<dbReference type="Proteomes" id="UP001500218">
    <property type="component" value="Unassembled WGS sequence"/>
</dbReference>
<keyword evidence="3" id="KW-1185">Reference proteome</keyword>
<organism evidence="2 3">
    <name type="scientific">Luedemannella flava</name>
    <dbReference type="NCBI Taxonomy" id="349316"/>
    <lineage>
        <taxon>Bacteria</taxon>
        <taxon>Bacillati</taxon>
        <taxon>Actinomycetota</taxon>
        <taxon>Actinomycetes</taxon>
        <taxon>Micromonosporales</taxon>
        <taxon>Micromonosporaceae</taxon>
        <taxon>Luedemannella</taxon>
    </lineage>
</organism>
<feature type="transmembrane region" description="Helical" evidence="1">
    <location>
        <begin position="320"/>
        <end position="341"/>
    </location>
</feature>
<gene>
    <name evidence="2" type="ORF">GCM10009682_59920</name>
</gene>
<feature type="transmembrane region" description="Helical" evidence="1">
    <location>
        <begin position="504"/>
        <end position="525"/>
    </location>
</feature>
<keyword evidence="1" id="KW-0472">Membrane</keyword>
<comment type="caution">
    <text evidence="2">The sequence shown here is derived from an EMBL/GenBank/DDBJ whole genome shotgun (WGS) entry which is preliminary data.</text>
</comment>
<feature type="transmembrane region" description="Helical" evidence="1">
    <location>
        <begin position="229"/>
        <end position="247"/>
    </location>
</feature>
<evidence type="ECO:0000313" key="3">
    <source>
        <dbReference type="Proteomes" id="UP001500218"/>
    </source>
</evidence>
<evidence type="ECO:0000256" key="1">
    <source>
        <dbReference type="SAM" id="Phobius"/>
    </source>
</evidence>
<feature type="transmembrane region" description="Helical" evidence="1">
    <location>
        <begin position="282"/>
        <end position="300"/>
    </location>
</feature>
<feature type="transmembrane region" description="Helical" evidence="1">
    <location>
        <begin position="348"/>
        <end position="369"/>
    </location>
</feature>
<sequence>MGERLTPLFDRYDALIDQARRRLDETAGGPLKSWLRPILVALAVTIGLVLALRLILTALTAGGSAGRWAGAVLASVLALILLVVVIRNVVISLIEPDERRLLLLALLTSVAAVLIGVEAFATLTVALADQGGALWTVERFYLWHLVDSVPLLEIPQRLGWVEPAVLPGLPGRLLELGFTLLVIPPLVRVGVAAYGFVEGQAQQRRYTRAVAGKLRGTGSFTSDPDVPELLVVGAGAGAAWVAGSLYLDGTLRVWSLATVAVLVTVAALLVVAATAGIVVGELAEQAGLVTFGLAAALVWLDSPARDALLPAADTWGVWGRIWATLGVWVVVLLVVLVLAWATPEFTDAVIAAALVLGFLGADAPAATWLRAHLTWQPWGVPLSRVVVAACACFAVAYLLRTLWWAARRPPVLGHLDLHDTASGLRQDLRGYALVAVQIVVAAGAALTLLRAASVAGLDGPAGGSWTAASLGLHAAAWHVVDSLPGPDVAEILGWRLTADVTGPWAGLVLVVAVAAVVIFSGLPILRTIVLWARLTASRPRTGQALAAMPDEVVANLRAVVDFLAVEATGQPSRYVPPRRRAWPYRQDQAVVTSPSVEAERRLVDAELQRPRLLDLYGSPSQWYDLADAALRRTAEAYRSWVRVPRPFSFTSGVIMQRSVNSELGDKVAAAREAVDEFADAVARWHAAWRDSPGDEPRSG</sequence>
<dbReference type="EMBL" id="BAAALT010000279">
    <property type="protein sequence ID" value="GAA1833558.1"/>
    <property type="molecule type" value="Genomic_DNA"/>
</dbReference>
<feature type="transmembrane region" description="Helical" evidence="1">
    <location>
        <begin position="68"/>
        <end position="90"/>
    </location>
</feature>
<feature type="transmembrane region" description="Helical" evidence="1">
    <location>
        <begin position="38"/>
        <end position="56"/>
    </location>
</feature>
<protein>
    <recommendedName>
        <fullName evidence="4">DUF4129 domain-containing protein</fullName>
    </recommendedName>
</protein>
<feature type="transmembrane region" description="Helical" evidence="1">
    <location>
        <begin position="253"/>
        <end position="275"/>
    </location>
</feature>
<keyword evidence="1" id="KW-1133">Transmembrane helix</keyword>